<organism evidence="1 2">
    <name type="scientific">Manihot esculenta</name>
    <name type="common">Cassava</name>
    <name type="synonym">Jatropha manihot</name>
    <dbReference type="NCBI Taxonomy" id="3983"/>
    <lineage>
        <taxon>Eukaryota</taxon>
        <taxon>Viridiplantae</taxon>
        <taxon>Streptophyta</taxon>
        <taxon>Embryophyta</taxon>
        <taxon>Tracheophyta</taxon>
        <taxon>Spermatophyta</taxon>
        <taxon>Magnoliopsida</taxon>
        <taxon>eudicotyledons</taxon>
        <taxon>Gunneridae</taxon>
        <taxon>Pentapetalae</taxon>
        <taxon>rosids</taxon>
        <taxon>fabids</taxon>
        <taxon>Malpighiales</taxon>
        <taxon>Euphorbiaceae</taxon>
        <taxon>Crotonoideae</taxon>
        <taxon>Manihoteae</taxon>
        <taxon>Manihot</taxon>
    </lineage>
</organism>
<proteinExistence type="predicted"/>
<gene>
    <name evidence="1" type="ORF">MANES_05G107950v8</name>
</gene>
<evidence type="ECO:0000313" key="1">
    <source>
        <dbReference type="EMBL" id="KAG8654197.1"/>
    </source>
</evidence>
<keyword evidence="2" id="KW-1185">Reference proteome</keyword>
<sequence length="480" mass="53541">MGNLEIALCCTMVSWFCTASIATTDDNFICVALDWWPSSKCNYDHCPWGQAGIFTLDLENKVLSNAVKAFNPLRIRIGGSLHDQLVYQVGNTSSQSCRPFQHKKDGLLGYSAGYLTMETWDQLNQFANQTRAKVTFGLNALTGRRSPSGNGSILWVGAWNLHNALDLMNSYEINSISLLISGNELCSNGVDAKVGAEQYGKDMIVLKKLVKKLYPDPNTEPKLLGPGGFLDERWFKTYLTVFGRRVISGYLQPWFRHDSQYLDQIAQVYGYLSSTIKEYGPWTDAWVGESGGAYNVKARRESKIVSHSFSDGFWFLDQLGMSSSFNHKVFCRQSLVGGNYGLLNATTFVPNPDYYTIKILPQKLFVFSYSHCSKRKLVIALLLMNLSNSTTFKVVVSNVGNPHEHSSRGTTQREEYHLTPRDGNIRSSVVRLNGTPMVITDSPNIPPMNPKLVDPSLPITVAPSSIVFAILRDFNARACS</sequence>
<dbReference type="EMBL" id="CM004391">
    <property type="protein sequence ID" value="KAG8654197.1"/>
    <property type="molecule type" value="Genomic_DNA"/>
</dbReference>
<dbReference type="Proteomes" id="UP000091857">
    <property type="component" value="Chromosome 5"/>
</dbReference>
<accession>A0ACB7HN70</accession>
<comment type="caution">
    <text evidence="1">The sequence shown here is derived from an EMBL/GenBank/DDBJ whole genome shotgun (WGS) entry which is preliminary data.</text>
</comment>
<reference evidence="2" key="1">
    <citation type="journal article" date="2016" name="Nat. Biotechnol.">
        <title>Sequencing wild and cultivated cassava and related species reveals extensive interspecific hybridization and genetic diversity.</title>
        <authorList>
            <person name="Bredeson J.V."/>
            <person name="Lyons J.B."/>
            <person name="Prochnik S.E."/>
            <person name="Wu G.A."/>
            <person name="Ha C.M."/>
            <person name="Edsinger-Gonzales E."/>
            <person name="Grimwood J."/>
            <person name="Schmutz J."/>
            <person name="Rabbi I.Y."/>
            <person name="Egesi C."/>
            <person name="Nauluvula P."/>
            <person name="Lebot V."/>
            <person name="Ndunguru J."/>
            <person name="Mkamilo G."/>
            <person name="Bart R.S."/>
            <person name="Setter T.L."/>
            <person name="Gleadow R.M."/>
            <person name="Kulakow P."/>
            <person name="Ferguson M.E."/>
            <person name="Rounsley S."/>
            <person name="Rokhsar D.S."/>
        </authorList>
    </citation>
    <scope>NUCLEOTIDE SEQUENCE [LARGE SCALE GENOMIC DNA]</scope>
    <source>
        <strain evidence="2">cv. AM560-2</strain>
    </source>
</reference>
<name>A0ACB7HN70_MANES</name>
<protein>
    <submittedName>
        <fullName evidence="1">Uncharacterized protein</fullName>
    </submittedName>
</protein>
<evidence type="ECO:0000313" key="2">
    <source>
        <dbReference type="Proteomes" id="UP000091857"/>
    </source>
</evidence>